<keyword evidence="5 9" id="KW-1133">Transmembrane helix</keyword>
<dbReference type="Pfam" id="PF00691">
    <property type="entry name" value="OmpA"/>
    <property type="match status" value="1"/>
</dbReference>
<organism evidence="11 12">
    <name type="scientific">Pelagibacterium lentulum</name>
    <dbReference type="NCBI Taxonomy" id="2029865"/>
    <lineage>
        <taxon>Bacteria</taxon>
        <taxon>Pseudomonadati</taxon>
        <taxon>Pseudomonadota</taxon>
        <taxon>Alphaproteobacteria</taxon>
        <taxon>Hyphomicrobiales</taxon>
        <taxon>Devosiaceae</taxon>
        <taxon>Pelagibacterium</taxon>
    </lineage>
</organism>
<evidence type="ECO:0000259" key="10">
    <source>
        <dbReference type="PROSITE" id="PS51123"/>
    </source>
</evidence>
<dbReference type="Pfam" id="PF13677">
    <property type="entry name" value="MotB_plug"/>
    <property type="match status" value="1"/>
</dbReference>
<dbReference type="EMBL" id="BMKB01000005">
    <property type="protein sequence ID" value="GGA58735.1"/>
    <property type="molecule type" value="Genomic_DNA"/>
</dbReference>
<proteinExistence type="inferred from homology"/>
<evidence type="ECO:0000313" key="11">
    <source>
        <dbReference type="EMBL" id="GGA58735.1"/>
    </source>
</evidence>
<dbReference type="Proteomes" id="UP000596977">
    <property type="component" value="Unassembled WGS sequence"/>
</dbReference>
<dbReference type="Gene3D" id="3.30.1330.60">
    <property type="entry name" value="OmpA-like domain"/>
    <property type="match status" value="1"/>
</dbReference>
<dbReference type="PANTHER" id="PTHR30329:SF21">
    <property type="entry name" value="LIPOPROTEIN YIAD-RELATED"/>
    <property type="match status" value="1"/>
</dbReference>
<evidence type="ECO:0000313" key="12">
    <source>
        <dbReference type="Proteomes" id="UP000596977"/>
    </source>
</evidence>
<keyword evidence="6 7" id="KW-0472">Membrane</keyword>
<comment type="caution">
    <text evidence="11">The sequence shown here is derived from an EMBL/GenBank/DDBJ whole genome shotgun (WGS) entry which is preliminary data.</text>
</comment>
<sequence length="289" mass="32384">MAAAVAGKKKNRRQAFVPEWLVTFADLMSILVVFFVLIISFSIQDERKLQVVAGSMRDAFGVVQTFSNSAVMERDGNPERQFQRMLTHEINPAESQFATEDHDRFSNQGPRANTFDDERNDIETPKLFSLAAASVQQAWRENPDITTIADQLIVEETEEGLDILIVDQEGRPMFPEGSKYPYEATRAAIAAIAPVIQRLPNQIQVSGHTAAGNHYSDPRYGAWELSFDRANAARQILEEFGLSSGRIKAVVGRAETEPYFANDPYLSANQRVKITILNEEPPVPITWEP</sequence>
<dbReference type="GO" id="GO:0005886">
    <property type="term" value="C:plasma membrane"/>
    <property type="evidence" value="ECO:0007669"/>
    <property type="project" value="UniProtKB-SubCell"/>
</dbReference>
<accession>A0A916RLY2</accession>
<comment type="subcellular location">
    <subcellularLocation>
        <location evidence="1">Cell membrane</location>
        <topology evidence="1">Single-pass membrane protein</topology>
    </subcellularLocation>
</comment>
<evidence type="ECO:0000256" key="6">
    <source>
        <dbReference type="ARBA" id="ARBA00023136"/>
    </source>
</evidence>
<evidence type="ECO:0000256" key="8">
    <source>
        <dbReference type="SAM" id="MobiDB-lite"/>
    </source>
</evidence>
<evidence type="ECO:0000256" key="5">
    <source>
        <dbReference type="ARBA" id="ARBA00022989"/>
    </source>
</evidence>
<reference evidence="11 12" key="1">
    <citation type="journal article" date="2014" name="Int. J. Syst. Evol. Microbiol.">
        <title>Complete genome sequence of Corynebacterium casei LMG S-19264T (=DSM 44701T), isolated from a smear-ripened cheese.</title>
        <authorList>
            <consortium name="US DOE Joint Genome Institute (JGI-PGF)"/>
            <person name="Walter F."/>
            <person name="Albersmeier A."/>
            <person name="Kalinowski J."/>
            <person name="Ruckert C."/>
        </authorList>
    </citation>
    <scope>NUCLEOTIDE SEQUENCE [LARGE SCALE GENOMIC DNA]</scope>
    <source>
        <strain evidence="11 12">CGMCC 1.15896</strain>
    </source>
</reference>
<evidence type="ECO:0000256" key="1">
    <source>
        <dbReference type="ARBA" id="ARBA00004162"/>
    </source>
</evidence>
<gene>
    <name evidence="11" type="primary">pomB</name>
    <name evidence="11" type="ORF">GCM10011499_31080</name>
</gene>
<dbReference type="PROSITE" id="PS51123">
    <property type="entry name" value="OMPA_2"/>
    <property type="match status" value="1"/>
</dbReference>
<evidence type="ECO:0000256" key="7">
    <source>
        <dbReference type="PROSITE-ProRule" id="PRU00473"/>
    </source>
</evidence>
<dbReference type="SUPFAM" id="SSF103088">
    <property type="entry name" value="OmpA-like"/>
    <property type="match status" value="1"/>
</dbReference>
<feature type="region of interest" description="Disordered" evidence="8">
    <location>
        <begin position="98"/>
        <end position="118"/>
    </location>
</feature>
<comment type="similarity">
    <text evidence="2">Belongs to the MotB family.</text>
</comment>
<evidence type="ECO:0000256" key="4">
    <source>
        <dbReference type="ARBA" id="ARBA00022692"/>
    </source>
</evidence>
<keyword evidence="3" id="KW-1003">Cell membrane</keyword>
<feature type="transmembrane region" description="Helical" evidence="9">
    <location>
        <begin position="20"/>
        <end position="43"/>
    </location>
</feature>
<dbReference type="InterPro" id="IPR025713">
    <property type="entry name" value="MotB-like_N_dom"/>
</dbReference>
<dbReference type="RefSeq" id="WP_127073803.1">
    <property type="nucleotide sequence ID" value="NZ_BMKB01000005.1"/>
</dbReference>
<dbReference type="OrthoDB" id="7170686at2"/>
<dbReference type="PANTHER" id="PTHR30329">
    <property type="entry name" value="STATOR ELEMENT OF FLAGELLAR MOTOR COMPLEX"/>
    <property type="match status" value="1"/>
</dbReference>
<protein>
    <submittedName>
        <fullName evidence="11">Membrane protein</fullName>
    </submittedName>
</protein>
<dbReference type="InterPro" id="IPR050330">
    <property type="entry name" value="Bact_OuterMem_StrucFunc"/>
</dbReference>
<dbReference type="InterPro" id="IPR006665">
    <property type="entry name" value="OmpA-like"/>
</dbReference>
<name>A0A916RLY2_9HYPH</name>
<evidence type="ECO:0000256" key="9">
    <source>
        <dbReference type="SAM" id="Phobius"/>
    </source>
</evidence>
<dbReference type="AlphaFoldDB" id="A0A916RLY2"/>
<feature type="domain" description="OmpA-like" evidence="10">
    <location>
        <begin position="161"/>
        <end position="280"/>
    </location>
</feature>
<evidence type="ECO:0000256" key="3">
    <source>
        <dbReference type="ARBA" id="ARBA00022475"/>
    </source>
</evidence>
<keyword evidence="12" id="KW-1185">Reference proteome</keyword>
<keyword evidence="4 9" id="KW-0812">Transmembrane</keyword>
<evidence type="ECO:0000256" key="2">
    <source>
        <dbReference type="ARBA" id="ARBA00008914"/>
    </source>
</evidence>
<dbReference type="InterPro" id="IPR036737">
    <property type="entry name" value="OmpA-like_sf"/>
</dbReference>